<organism evidence="2 3">
    <name type="scientific">Candidatus Chloroploca mongolica</name>
    <dbReference type="NCBI Taxonomy" id="2528176"/>
    <lineage>
        <taxon>Bacteria</taxon>
        <taxon>Bacillati</taxon>
        <taxon>Chloroflexota</taxon>
        <taxon>Chloroflexia</taxon>
        <taxon>Chloroflexales</taxon>
        <taxon>Chloroflexineae</taxon>
        <taxon>Oscillochloridaceae</taxon>
        <taxon>Candidatus Chloroploca</taxon>
    </lineage>
</organism>
<feature type="transmembrane region" description="Helical" evidence="1">
    <location>
        <begin position="276"/>
        <end position="296"/>
    </location>
</feature>
<feature type="transmembrane region" description="Helical" evidence="1">
    <location>
        <begin position="308"/>
        <end position="330"/>
    </location>
</feature>
<feature type="transmembrane region" description="Helical" evidence="1">
    <location>
        <begin position="442"/>
        <end position="463"/>
    </location>
</feature>
<feature type="transmembrane region" description="Helical" evidence="1">
    <location>
        <begin position="398"/>
        <end position="422"/>
    </location>
</feature>
<feature type="transmembrane region" description="Helical" evidence="1">
    <location>
        <begin position="113"/>
        <end position="132"/>
    </location>
</feature>
<dbReference type="EMBL" id="SIJK02000045">
    <property type="protein sequence ID" value="MBP1467860.1"/>
    <property type="molecule type" value="Genomic_DNA"/>
</dbReference>
<feature type="transmembrane region" description="Helical" evidence="1">
    <location>
        <begin position="196"/>
        <end position="223"/>
    </location>
</feature>
<keyword evidence="1" id="KW-1133">Transmembrane helix</keyword>
<comment type="caution">
    <text evidence="2">The sequence shown here is derived from an EMBL/GenBank/DDBJ whole genome shotgun (WGS) entry which is preliminary data.</text>
</comment>
<accession>A0ABS4DEJ4</accession>
<evidence type="ECO:0000313" key="2">
    <source>
        <dbReference type="EMBL" id="MBP1467860.1"/>
    </source>
</evidence>
<keyword evidence="1" id="KW-0812">Transmembrane</keyword>
<keyword evidence="3" id="KW-1185">Reference proteome</keyword>
<keyword evidence="1" id="KW-0472">Membrane</keyword>
<evidence type="ECO:0000256" key="1">
    <source>
        <dbReference type="SAM" id="Phobius"/>
    </source>
</evidence>
<gene>
    <name evidence="2" type="ORF">EYB53_019245</name>
</gene>
<protein>
    <recommendedName>
        <fullName evidence="4">Glycosyltransferase RgtA/B/C/D-like domain-containing protein</fullName>
    </recommendedName>
</protein>
<evidence type="ECO:0000313" key="3">
    <source>
        <dbReference type="Proteomes" id="UP001193081"/>
    </source>
</evidence>
<proteinExistence type="predicted"/>
<reference evidence="2 3" key="1">
    <citation type="submission" date="2021-03" db="EMBL/GenBank/DDBJ databases">
        <authorList>
            <person name="Grouzdev D.S."/>
        </authorList>
    </citation>
    <scope>NUCLEOTIDE SEQUENCE [LARGE SCALE GENOMIC DNA]</scope>
    <source>
        <strain evidence="2 3">M50-1</strain>
    </source>
</reference>
<feature type="transmembrane region" description="Helical" evidence="1">
    <location>
        <begin position="624"/>
        <end position="645"/>
    </location>
</feature>
<evidence type="ECO:0008006" key="4">
    <source>
        <dbReference type="Google" id="ProtNLM"/>
    </source>
</evidence>
<feature type="transmembrane region" description="Helical" evidence="1">
    <location>
        <begin position="235"/>
        <end position="256"/>
    </location>
</feature>
<dbReference type="RefSeq" id="WP_135480021.1">
    <property type="nucleotide sequence ID" value="NZ_SIJK02000045.1"/>
</dbReference>
<feature type="transmembrane region" description="Helical" evidence="1">
    <location>
        <begin position="342"/>
        <end position="361"/>
    </location>
</feature>
<name>A0ABS4DEJ4_9CHLR</name>
<feature type="transmembrane region" description="Helical" evidence="1">
    <location>
        <begin position="12"/>
        <end position="32"/>
    </location>
</feature>
<sequence>MKRTISIVSKSPWFWLIAAGYMLRIMVMPITGQHDVMFMPWMTHYINQGHFNLYAFLYEKFGDIVMHSPGVWAPYPYGFYLFTAGWLEFLEKMGLVDLTAWDSVWQVSHPARYVFLFKAAYLPFDLVIGYILYKTSGRVGLALWAWSPTVIYTAFMMGQNDIYATTFAVAGTYAASKATQITPQSQVPSVRVLDKWAILSCLLLGVGGSFKIYPLFLLAPLVLMIEKRWWQRFSLFFLGCFIFGVSLLPFLTTPAFVKGVLLNPEGTQIFREIQLFGMSVSPFLLGYVILVGHLIINPANHLPWMVWFASLVSIALVFLWVPVPFYWLIWITPLLIGAISRFPKLIFAWGLVQLTFALMMVNQHRELGVALPIHLAPIFNVPNLPTALAVAHPDLYRIFITILPIVNVFLVTALLMTIWFSARVLTQVHQEKFVAFDLKPQWWIGVALPTTIMLLMLGANLFFSRDFVSHTNRYNWQNHTLTVNDYVLQELGLEQKEMTGVRLRFVDADPLAVLKVCVYQNNDMNQEPLNCASRSIAEQVENKALYFVFDKAIVFEDNETPTVKIQTENNNTSMVILPYTTLTENSLKFNEITLNGSLDISALSSFNITEAFNILVVENILKDAWLLGAIAIITALVVVFLGVLLGKSYHGHAAN</sequence>
<dbReference type="Proteomes" id="UP001193081">
    <property type="component" value="Unassembled WGS sequence"/>
</dbReference>